<accession>A0ABP8QB90</accession>
<dbReference type="NCBIfam" id="TIGR03971">
    <property type="entry name" value="SDR_subfam_1"/>
    <property type="match status" value="1"/>
</dbReference>
<reference evidence="6" key="1">
    <citation type="journal article" date="2019" name="Int. J. Syst. Evol. Microbiol.">
        <title>The Global Catalogue of Microorganisms (GCM) 10K type strain sequencing project: providing services to taxonomists for standard genome sequencing and annotation.</title>
        <authorList>
            <consortium name="The Broad Institute Genomics Platform"/>
            <consortium name="The Broad Institute Genome Sequencing Center for Infectious Disease"/>
            <person name="Wu L."/>
            <person name="Ma J."/>
        </authorList>
    </citation>
    <scope>NUCLEOTIDE SEQUENCE [LARGE SCALE GENOMIC DNA]</scope>
    <source>
        <strain evidence="6">JCM 17841</strain>
    </source>
</reference>
<evidence type="ECO:0000313" key="6">
    <source>
        <dbReference type="Proteomes" id="UP001501243"/>
    </source>
</evidence>
<evidence type="ECO:0000256" key="3">
    <source>
        <dbReference type="ARBA" id="ARBA00023027"/>
    </source>
</evidence>
<dbReference type="RefSeq" id="WP_208130712.1">
    <property type="nucleotide sequence ID" value="NZ_BAABGQ010000005.1"/>
</dbReference>
<dbReference type="PRINTS" id="PR00080">
    <property type="entry name" value="SDRFAMILY"/>
</dbReference>
<dbReference type="Gene3D" id="3.40.50.720">
    <property type="entry name" value="NAD(P)-binding Rossmann-like Domain"/>
    <property type="match status" value="1"/>
</dbReference>
<evidence type="ECO:0000256" key="4">
    <source>
        <dbReference type="RuleBase" id="RU000363"/>
    </source>
</evidence>
<comment type="similarity">
    <text evidence="1 4">Belongs to the short-chain dehydrogenases/reductases (SDR) family.</text>
</comment>
<name>A0ABP8QB90_9BACT</name>
<dbReference type="PANTHER" id="PTHR42760">
    <property type="entry name" value="SHORT-CHAIN DEHYDROGENASES/REDUCTASES FAMILY MEMBER"/>
    <property type="match status" value="1"/>
</dbReference>
<dbReference type="SUPFAM" id="SSF51735">
    <property type="entry name" value="NAD(P)-binding Rossmann-fold domains"/>
    <property type="match status" value="1"/>
</dbReference>
<dbReference type="PROSITE" id="PS00061">
    <property type="entry name" value="ADH_SHORT"/>
    <property type="match status" value="1"/>
</dbReference>
<keyword evidence="3" id="KW-0520">NAD</keyword>
<dbReference type="Pfam" id="PF00106">
    <property type="entry name" value="adh_short"/>
    <property type="match status" value="1"/>
</dbReference>
<sequence length="300" mass="31598">MEPTSPSPHTAPHVSAPGRLAGKKAVVTGAARGIGRAIAVAFAREGADVLGIDIAGPASARTQYPAASPGDLDETARLVRALGRQFVAVTADIRSLAAMREAAAQATRELGQVDILVANAGIQVFAPLLEMDDAHWHDVIDTNLTGTANTVRAFAPLMAARKRGRIIITASGQGKKGFRHGSSYAASKWGLIGFMKSAALDLGEHNITVNALVPGLIDTPMTHNETRWTEAVKDYVKNPPTPVTEQLAAQVRAEHTPLQLPWLQPEDMAPMVVFLASDEASRISGATFDVDGGDSAQFTA</sequence>
<gene>
    <name evidence="5" type="ORF">GCM10023172_16080</name>
</gene>
<dbReference type="PRINTS" id="PR00081">
    <property type="entry name" value="GDHRDH"/>
</dbReference>
<proteinExistence type="inferred from homology"/>
<dbReference type="InterPro" id="IPR036291">
    <property type="entry name" value="NAD(P)-bd_dom_sf"/>
</dbReference>
<dbReference type="CDD" id="cd05233">
    <property type="entry name" value="SDR_c"/>
    <property type="match status" value="1"/>
</dbReference>
<comment type="caution">
    <text evidence="5">The sequence shown here is derived from an EMBL/GenBank/DDBJ whole genome shotgun (WGS) entry which is preliminary data.</text>
</comment>
<keyword evidence="6" id="KW-1185">Reference proteome</keyword>
<dbReference type="Proteomes" id="UP001501243">
    <property type="component" value="Unassembled WGS sequence"/>
</dbReference>
<organism evidence="5 6">
    <name type="scientific">Hymenobacter ginsengisoli</name>
    <dbReference type="NCBI Taxonomy" id="1051626"/>
    <lineage>
        <taxon>Bacteria</taxon>
        <taxon>Pseudomonadati</taxon>
        <taxon>Bacteroidota</taxon>
        <taxon>Cytophagia</taxon>
        <taxon>Cytophagales</taxon>
        <taxon>Hymenobacteraceae</taxon>
        <taxon>Hymenobacter</taxon>
    </lineage>
</organism>
<dbReference type="InterPro" id="IPR023985">
    <property type="entry name" value="SDR_subfam_1"/>
</dbReference>
<evidence type="ECO:0000313" key="5">
    <source>
        <dbReference type="EMBL" id="GAA4498672.1"/>
    </source>
</evidence>
<keyword evidence="2" id="KW-0560">Oxidoreductase</keyword>
<dbReference type="InterPro" id="IPR020904">
    <property type="entry name" value="Sc_DH/Rdtase_CS"/>
</dbReference>
<protein>
    <submittedName>
        <fullName evidence="5">SDR family NAD(P)-dependent oxidoreductase</fullName>
    </submittedName>
</protein>
<dbReference type="EMBL" id="BAABGQ010000005">
    <property type="protein sequence ID" value="GAA4498672.1"/>
    <property type="molecule type" value="Genomic_DNA"/>
</dbReference>
<dbReference type="InterPro" id="IPR002347">
    <property type="entry name" value="SDR_fam"/>
</dbReference>
<dbReference type="PANTHER" id="PTHR42760:SF133">
    <property type="entry name" value="3-OXOACYL-[ACYL-CARRIER-PROTEIN] REDUCTASE"/>
    <property type="match status" value="1"/>
</dbReference>
<evidence type="ECO:0000256" key="1">
    <source>
        <dbReference type="ARBA" id="ARBA00006484"/>
    </source>
</evidence>
<evidence type="ECO:0000256" key="2">
    <source>
        <dbReference type="ARBA" id="ARBA00023002"/>
    </source>
</evidence>